<protein>
    <submittedName>
        <fullName evidence="1">Uncharacterized protein</fullName>
    </submittedName>
</protein>
<sequence>MTETDTKAQGGQRDGSVAADHQALALVHGAGDISEIPAGSL</sequence>
<keyword evidence="2" id="KW-1185">Reference proteome</keyword>
<dbReference type="Proteomes" id="UP000022447">
    <property type="component" value="Unassembled WGS sequence"/>
</dbReference>
<comment type="caution">
    <text evidence="1">The sequence shown here is derived from an EMBL/GenBank/DDBJ whole genome shotgun (WGS) entry which is preliminary data.</text>
</comment>
<dbReference type="RefSeq" id="WP_280110339.1">
    <property type="nucleotide sequence ID" value="NZ_JALZ01000004.1"/>
</dbReference>
<reference evidence="1 2" key="1">
    <citation type="submission" date="2014-01" db="EMBL/GenBank/DDBJ databases">
        <title>Roseivivax halodurans JCM 10272 Genome Sequencing.</title>
        <authorList>
            <person name="Lai Q."/>
            <person name="Li G."/>
            <person name="Shao Z."/>
        </authorList>
    </citation>
    <scope>NUCLEOTIDE SEQUENCE [LARGE SCALE GENOMIC DNA]</scope>
    <source>
        <strain evidence="1 2">JCM 10272</strain>
    </source>
</reference>
<evidence type="ECO:0000313" key="2">
    <source>
        <dbReference type="Proteomes" id="UP000022447"/>
    </source>
</evidence>
<dbReference type="EMBL" id="JALZ01000004">
    <property type="protein sequence ID" value="ETX15703.1"/>
    <property type="molecule type" value="Genomic_DNA"/>
</dbReference>
<accession>X7EKL5</accession>
<proteinExistence type="predicted"/>
<evidence type="ECO:0000313" key="1">
    <source>
        <dbReference type="EMBL" id="ETX15703.1"/>
    </source>
</evidence>
<organism evidence="1 2">
    <name type="scientific">Roseivivax halodurans JCM 10272</name>
    <dbReference type="NCBI Taxonomy" id="1449350"/>
    <lineage>
        <taxon>Bacteria</taxon>
        <taxon>Pseudomonadati</taxon>
        <taxon>Pseudomonadota</taxon>
        <taxon>Alphaproteobacteria</taxon>
        <taxon>Rhodobacterales</taxon>
        <taxon>Roseobacteraceae</taxon>
        <taxon>Roseivivax</taxon>
    </lineage>
</organism>
<dbReference type="AlphaFoldDB" id="X7EKL5"/>
<gene>
    <name evidence="1" type="ORF">OCH239_14695</name>
</gene>
<name>X7EKL5_9RHOB</name>